<dbReference type="Proteomes" id="UP000295124">
    <property type="component" value="Unassembled WGS sequence"/>
</dbReference>
<proteinExistence type="predicted"/>
<evidence type="ECO:0000313" key="4">
    <source>
        <dbReference type="Proteomes" id="UP000295124"/>
    </source>
</evidence>
<evidence type="ECO:0000259" key="1">
    <source>
        <dbReference type="Pfam" id="PF13320"/>
    </source>
</evidence>
<evidence type="ECO:0000313" key="3">
    <source>
        <dbReference type="EMBL" id="TDD58404.1"/>
    </source>
</evidence>
<reference evidence="3 4" key="1">
    <citation type="submission" date="2019-03" db="EMBL/GenBank/DDBJ databases">
        <title>Draft genome sequences of novel Actinobacteria.</title>
        <authorList>
            <person name="Sahin N."/>
            <person name="Ay H."/>
            <person name="Saygin H."/>
        </authorList>
    </citation>
    <scope>NUCLEOTIDE SEQUENCE [LARGE SCALE GENOMIC DNA]</scope>
    <source>
        <strain evidence="3 4">JCM 13523</strain>
    </source>
</reference>
<gene>
    <name evidence="3" type="ORF">E1263_19495</name>
</gene>
<dbReference type="SUPFAM" id="SSF49785">
    <property type="entry name" value="Galactose-binding domain-like"/>
    <property type="match status" value="1"/>
</dbReference>
<dbReference type="EMBL" id="SMKX01000053">
    <property type="protein sequence ID" value="TDD58404.1"/>
    <property type="molecule type" value="Genomic_DNA"/>
</dbReference>
<sequence>MSDTAPRRSTPAWSTPPRHLLGRRQLLGWMGAGAVVAGVPLSAQTAGATRLGTTAAPLTVWLPSPADKIKRDRAFGPSTDTIRLHAARNEYESGQVIVRTTTGSTDIGVTASELTGPGGAKLTGIEVFEQRYIAVDRATPNAGGWGPGVYPDALVPLTPTRRITASTNANLGIWFTVNIHKGAPAGHYTGSLTITGGTAPVVVPIDLEVWNFELPDQWSTATAVSIWYQQVARAHGVPFGDPRHEPLLKKYYDFQLKNRMLSNDIPVPMKPKLQHPNTTDGLLTPGPGQDPEPAAFLAGADQYLNDPRVIRYRIPLYVTADTPAGGFTIDENKLRQVVAGLRSKGLIDRGYFYYADEPMNDQAYENVRKLFAQVKAIAPEVPHVLTLEHLPEQKLLDFVHAWCFVITVPKPELPGIVARLKERGDLVWWYNAVGHHYPLPGTFIADSAVGHRLLPWIQHDLGVEGYLHWSSTVFGKWTGDGYQVGDRWSDAYGLETAPGDGFLMYPGNAVGIDGPVGTVRLEWMREGFEDLEYLAFYDRKAAALATAWGVPKPERGLGSHHDVLHDWLAPYRDDPALFHKVRAQVGAEVAQLFGTTPALVRIDKPTAGHVVVELITLKDAAVQINGTTSTAVSAQGPSATHRVILDLPAGEHQITLSVAGSNFSRTVKVAAVATPHEIVINSFESPADVARLVTQEASATFSKQHPTTGGNSAKLVFNANVADPAWAGVFLYTLKEGHPEQSIGRNDWSQLEAVAFDLYNDSDDLIAMYCDFHDPVKLDNGNPFYLAPRKQQRVVVPLTGLISDLPRITSIHLRVDRRANPLTVYLDNVRFLRSKTGLPTPGNWSRQDADQRITVQAVRPDGTIGYARENGASWDVTSLPAGVTGAVASAVDPAARMNLLGITSSGQLRWSRLDGTWTHTAVAAPATLTGTPAAVLDALGRLTYFARTSEGDLIRGRQSAPGATTWTAAYVLDASGNRAVVSGDPAAVQDPSGKLTYFVRGHNGDLVHGWENAPGNDQWSIDLIRQGGNGAVAVIEGRPAVSQDISGRLTFHARTAAGGVITGWQSTPGNGPWRYDSLPLTATLAGDPVSALDASGKLVYFARTTDNRIAHGWSRYPGNGPWEGTVIGADGITADGATTQSADGRLHYFARLASGRLGHWWQDAPGIGPWHDGDVPNA</sequence>
<name>A0A4R4ZKR7_9ACTN</name>
<dbReference type="InterPro" id="IPR025150">
    <property type="entry name" value="GH123_cat"/>
</dbReference>
<protein>
    <submittedName>
        <fullName evidence="3">DUF4091 domain-containing protein</fullName>
    </submittedName>
</protein>
<dbReference type="AlphaFoldDB" id="A0A4R4ZKR7"/>
<organism evidence="3 4">
    <name type="scientific">Kribbella antibiotica</name>
    <dbReference type="NCBI Taxonomy" id="190195"/>
    <lineage>
        <taxon>Bacteria</taxon>
        <taxon>Bacillati</taxon>
        <taxon>Actinomycetota</taxon>
        <taxon>Actinomycetes</taxon>
        <taxon>Propionibacteriales</taxon>
        <taxon>Kribbellaceae</taxon>
        <taxon>Kribbella</taxon>
    </lineage>
</organism>
<dbReference type="RefSeq" id="WP_132169327.1">
    <property type="nucleotide sequence ID" value="NZ_SMKX01000053.1"/>
</dbReference>
<dbReference type="InterPro" id="IPR058502">
    <property type="entry name" value="PLL-like_beta-prop"/>
</dbReference>
<dbReference type="PROSITE" id="PS51318">
    <property type="entry name" value="TAT"/>
    <property type="match status" value="1"/>
</dbReference>
<dbReference type="Pfam" id="PF13320">
    <property type="entry name" value="GH123_cat"/>
    <property type="match status" value="1"/>
</dbReference>
<dbReference type="Gene3D" id="2.60.120.430">
    <property type="entry name" value="Galactose-binding lectin"/>
    <property type="match status" value="1"/>
</dbReference>
<accession>A0A4R4ZKR7</accession>
<dbReference type="SUPFAM" id="SSF89372">
    <property type="entry name" value="Fucose-specific lectin"/>
    <property type="match status" value="2"/>
</dbReference>
<feature type="domain" description="Glycoside hydrolase 123 catalytic" evidence="1">
    <location>
        <begin position="334"/>
        <end position="535"/>
    </location>
</feature>
<keyword evidence="4" id="KW-1185">Reference proteome</keyword>
<dbReference type="OrthoDB" id="3579255at2"/>
<dbReference type="InterPro" id="IPR006311">
    <property type="entry name" value="TAT_signal"/>
</dbReference>
<evidence type="ECO:0000259" key="2">
    <source>
        <dbReference type="Pfam" id="PF26607"/>
    </source>
</evidence>
<dbReference type="InterPro" id="IPR008979">
    <property type="entry name" value="Galactose-bd-like_sf"/>
</dbReference>
<feature type="domain" description="PLL-like beta propeller" evidence="2">
    <location>
        <begin position="926"/>
        <end position="1074"/>
    </location>
</feature>
<comment type="caution">
    <text evidence="3">The sequence shown here is derived from an EMBL/GenBank/DDBJ whole genome shotgun (WGS) entry which is preliminary data.</text>
</comment>
<dbReference type="Pfam" id="PF26607">
    <property type="entry name" value="DUF8189"/>
    <property type="match status" value="1"/>
</dbReference>